<sequence length="492" mass="52556">MVSGRRTSPAPVLAPSWSLVVLGLSWALGSGCTTPGLTVEGGETEPRDGEVAPAPAPASSCAAAPIPETRAPDVRPEYDTADFWLARFDPEAIDGELLDPAVRDALARQVASLPGGWRDPLDPGVAAAELVDAELGERMTWLRERVDSGKYIEGEAGVLDEARGHIRAARSRADDPHAPAGTLHLVTRETTLWCIPSARGLFTEPVDPDFDRNKCSSLHMGELVRAIASTPEDEAGTRWTYVEAGYSVGWVQTVAGANEGAPLGPAMELAEARAWLDAPSAHVFADHDSLRAGARFPLDPEAKADPDKGLAVRLPAAGGEGFVRARLPAGLHAGEAPLPFSRRNVLTQAFSQLDQPYGWGGRGGHRDCSRYLKDLFAQFGVLLPRSSGAQAKLGRRSEDVSALGEQAKRAAIRAANEEGIVLLYMPGHIMLYLGEDGGHDYAISALSEYLEPCTGGDDSIHKLDRVGVTTLELGRGSERRAFIERISRIAVF</sequence>
<evidence type="ECO:0000256" key="1">
    <source>
        <dbReference type="ARBA" id="ARBA00007074"/>
    </source>
</evidence>
<dbReference type="STRING" id="391625.PPSIR1_16970"/>
<name>A6GGI7_9BACT</name>
<dbReference type="Pfam" id="PF00877">
    <property type="entry name" value="NLPC_P60"/>
    <property type="match status" value="1"/>
</dbReference>
<keyword evidence="3" id="KW-0378">Hydrolase</keyword>
<dbReference type="Proteomes" id="UP000005801">
    <property type="component" value="Unassembled WGS sequence"/>
</dbReference>
<comment type="similarity">
    <text evidence="1">Belongs to the peptidase C40 family.</text>
</comment>
<proteinExistence type="inferred from homology"/>
<comment type="caution">
    <text evidence="7">The sequence shown here is derived from an EMBL/GenBank/DDBJ whole genome shotgun (WGS) entry which is preliminary data.</text>
</comment>
<evidence type="ECO:0000313" key="8">
    <source>
        <dbReference type="Proteomes" id="UP000005801"/>
    </source>
</evidence>
<keyword evidence="7" id="KW-0449">Lipoprotein</keyword>
<dbReference type="SUPFAM" id="SSF54001">
    <property type="entry name" value="Cysteine proteinases"/>
    <property type="match status" value="1"/>
</dbReference>
<dbReference type="GO" id="GO:0006508">
    <property type="term" value="P:proteolysis"/>
    <property type="evidence" value="ECO:0007669"/>
    <property type="project" value="UniProtKB-KW"/>
</dbReference>
<dbReference type="eggNOG" id="COG0791">
    <property type="taxonomic scope" value="Bacteria"/>
</dbReference>
<evidence type="ECO:0000259" key="6">
    <source>
        <dbReference type="Pfam" id="PF00877"/>
    </source>
</evidence>
<evidence type="ECO:0000256" key="3">
    <source>
        <dbReference type="ARBA" id="ARBA00022801"/>
    </source>
</evidence>
<reference evidence="7 8" key="1">
    <citation type="submission" date="2007-06" db="EMBL/GenBank/DDBJ databases">
        <authorList>
            <person name="Shimkets L."/>
            <person name="Ferriera S."/>
            <person name="Johnson J."/>
            <person name="Kravitz S."/>
            <person name="Beeson K."/>
            <person name="Sutton G."/>
            <person name="Rogers Y.-H."/>
            <person name="Friedman R."/>
            <person name="Frazier M."/>
            <person name="Venter J.C."/>
        </authorList>
    </citation>
    <scope>NUCLEOTIDE SEQUENCE [LARGE SCALE GENOMIC DNA]</scope>
    <source>
        <strain evidence="7 8">SIR-1</strain>
    </source>
</reference>
<evidence type="ECO:0000256" key="4">
    <source>
        <dbReference type="ARBA" id="ARBA00022807"/>
    </source>
</evidence>
<gene>
    <name evidence="7" type="ORF">PPSIR1_16970</name>
</gene>
<dbReference type="GO" id="GO:0008234">
    <property type="term" value="F:cysteine-type peptidase activity"/>
    <property type="evidence" value="ECO:0007669"/>
    <property type="project" value="UniProtKB-KW"/>
</dbReference>
<evidence type="ECO:0000313" key="7">
    <source>
        <dbReference type="EMBL" id="EDM75013.1"/>
    </source>
</evidence>
<evidence type="ECO:0000256" key="2">
    <source>
        <dbReference type="ARBA" id="ARBA00022670"/>
    </source>
</evidence>
<dbReference type="InterPro" id="IPR038765">
    <property type="entry name" value="Papain-like_cys_pep_sf"/>
</dbReference>
<accession>A6GGI7</accession>
<dbReference type="EMBL" id="ABCS01000107">
    <property type="protein sequence ID" value="EDM75013.1"/>
    <property type="molecule type" value="Genomic_DNA"/>
</dbReference>
<dbReference type="PROSITE" id="PS51257">
    <property type="entry name" value="PROKAR_LIPOPROTEIN"/>
    <property type="match status" value="1"/>
</dbReference>
<keyword evidence="2" id="KW-0645">Protease</keyword>
<protein>
    <submittedName>
        <fullName evidence="7">Lipoprotein, NLP/P60 family</fullName>
    </submittedName>
</protein>
<feature type="domain" description="NlpC/P60" evidence="6">
    <location>
        <begin position="355"/>
        <end position="436"/>
    </location>
</feature>
<dbReference type="Gene3D" id="3.90.1720.10">
    <property type="entry name" value="endopeptidase domain like (from Nostoc punctiforme)"/>
    <property type="match status" value="1"/>
</dbReference>
<organism evidence="7 8">
    <name type="scientific">Plesiocystis pacifica SIR-1</name>
    <dbReference type="NCBI Taxonomy" id="391625"/>
    <lineage>
        <taxon>Bacteria</taxon>
        <taxon>Pseudomonadati</taxon>
        <taxon>Myxococcota</taxon>
        <taxon>Polyangia</taxon>
        <taxon>Nannocystales</taxon>
        <taxon>Nannocystaceae</taxon>
        <taxon>Plesiocystis</taxon>
    </lineage>
</organism>
<dbReference type="AlphaFoldDB" id="A6GGI7"/>
<evidence type="ECO:0000256" key="5">
    <source>
        <dbReference type="SAM" id="MobiDB-lite"/>
    </source>
</evidence>
<keyword evidence="8" id="KW-1185">Reference proteome</keyword>
<dbReference type="InterPro" id="IPR000064">
    <property type="entry name" value="NLP_P60_dom"/>
</dbReference>
<keyword evidence="4" id="KW-0788">Thiol protease</keyword>
<feature type="region of interest" description="Disordered" evidence="5">
    <location>
        <begin position="36"/>
        <end position="61"/>
    </location>
</feature>